<comment type="caution">
    <text evidence="2">The sequence shown here is derived from an EMBL/GenBank/DDBJ whole genome shotgun (WGS) entry which is preliminary data.</text>
</comment>
<dbReference type="PANTHER" id="PTHR43792">
    <property type="entry name" value="GNAT FAMILY, PUTATIVE (AFU_ORTHOLOGUE AFUA_3G00765)-RELATED-RELATED"/>
    <property type="match status" value="1"/>
</dbReference>
<dbReference type="AlphaFoldDB" id="A0AAE3ACD2"/>
<protein>
    <submittedName>
        <fullName evidence="2">GNAT family N-acetyltransferase</fullName>
    </submittedName>
</protein>
<dbReference type="SUPFAM" id="SSF55729">
    <property type="entry name" value="Acyl-CoA N-acyltransferases (Nat)"/>
    <property type="match status" value="1"/>
</dbReference>
<dbReference type="Proteomes" id="UP001199319">
    <property type="component" value="Unassembled WGS sequence"/>
</dbReference>
<dbReference type="InterPro" id="IPR000182">
    <property type="entry name" value="GNAT_dom"/>
</dbReference>
<accession>A0AAE3ACD2</accession>
<evidence type="ECO:0000259" key="1">
    <source>
        <dbReference type="PROSITE" id="PS51186"/>
    </source>
</evidence>
<feature type="domain" description="N-acetyltransferase" evidence="1">
    <location>
        <begin position="2"/>
        <end position="144"/>
    </location>
</feature>
<name>A0AAE3ACD2_9FIRM</name>
<gene>
    <name evidence="2" type="ORF">LKD37_08490</name>
</gene>
<dbReference type="EMBL" id="JAJEPW010000021">
    <property type="protein sequence ID" value="MCC2129549.1"/>
    <property type="molecule type" value="Genomic_DNA"/>
</dbReference>
<keyword evidence="3" id="KW-1185">Reference proteome</keyword>
<proteinExistence type="predicted"/>
<evidence type="ECO:0000313" key="2">
    <source>
        <dbReference type="EMBL" id="MCC2129549.1"/>
    </source>
</evidence>
<dbReference type="InterPro" id="IPR051531">
    <property type="entry name" value="N-acetyltransferase"/>
</dbReference>
<dbReference type="Gene3D" id="3.40.630.30">
    <property type="match status" value="1"/>
</dbReference>
<dbReference type="PROSITE" id="PS51186">
    <property type="entry name" value="GNAT"/>
    <property type="match status" value="1"/>
</dbReference>
<evidence type="ECO:0000313" key="3">
    <source>
        <dbReference type="Proteomes" id="UP001199319"/>
    </source>
</evidence>
<organism evidence="2 3">
    <name type="scientific">Brotocaccenecus cirricatena</name>
    <dbReference type="NCBI Taxonomy" id="3064195"/>
    <lineage>
        <taxon>Bacteria</taxon>
        <taxon>Bacillati</taxon>
        <taxon>Bacillota</taxon>
        <taxon>Clostridia</taxon>
        <taxon>Eubacteriales</taxon>
        <taxon>Oscillospiraceae</taxon>
        <taxon>Brotocaccenecus</taxon>
    </lineage>
</organism>
<sequence>MIELRTINENNYTDCLNLKASVANENFVDSVAYSLAEAWVHYKDTKPFAIYADETMIGFVSMYVGEENYQIINFLIDDAYQKKGYGTAAAKLCIDFLYKEYKARRVSAPVNQRHTAAQKFWTKLGFAYSDSVEDGYVFMRLNLV</sequence>
<dbReference type="GO" id="GO:0016747">
    <property type="term" value="F:acyltransferase activity, transferring groups other than amino-acyl groups"/>
    <property type="evidence" value="ECO:0007669"/>
    <property type="project" value="InterPro"/>
</dbReference>
<dbReference type="RefSeq" id="WP_302928825.1">
    <property type="nucleotide sequence ID" value="NZ_JAJEPW010000021.1"/>
</dbReference>
<dbReference type="InterPro" id="IPR016181">
    <property type="entry name" value="Acyl_CoA_acyltransferase"/>
</dbReference>
<reference evidence="2" key="1">
    <citation type="submission" date="2021-10" db="EMBL/GenBank/DDBJ databases">
        <title>Anaerobic single-cell dispensing facilitates the cultivation of human gut bacteria.</title>
        <authorList>
            <person name="Afrizal A."/>
        </authorList>
    </citation>
    <scope>NUCLEOTIDE SEQUENCE</scope>
    <source>
        <strain evidence="2">CLA-AA-H272</strain>
    </source>
</reference>
<dbReference type="CDD" id="cd04301">
    <property type="entry name" value="NAT_SF"/>
    <property type="match status" value="1"/>
</dbReference>
<dbReference type="Pfam" id="PF00583">
    <property type="entry name" value="Acetyltransf_1"/>
    <property type="match status" value="1"/>
</dbReference>
<dbReference type="PANTHER" id="PTHR43792:SF16">
    <property type="entry name" value="N-ACETYLTRANSFERASE DOMAIN-CONTAINING PROTEIN"/>
    <property type="match status" value="1"/>
</dbReference>